<evidence type="ECO:0000313" key="4">
    <source>
        <dbReference type="Proteomes" id="UP000093962"/>
    </source>
</evidence>
<protein>
    <recommendedName>
        <fullName evidence="5">DUF2613 family protein</fullName>
    </recommendedName>
</protein>
<reference evidence="3 4" key="1">
    <citation type="submission" date="2016-06" db="EMBL/GenBank/DDBJ databases">
        <authorList>
            <person name="Kjaerup R.B."/>
            <person name="Dalgaard T.S."/>
            <person name="Juul-Madsen H.R."/>
        </authorList>
    </citation>
    <scope>NUCLEOTIDE SEQUENCE [LARGE SCALE GENOMIC DNA]</scope>
    <source>
        <strain evidence="3 4">1199456.5</strain>
    </source>
</reference>
<organism evidence="3 4">
    <name type="scientific">Mycolicibacterium mucogenicum</name>
    <name type="common">Mycobacterium mucogenicum</name>
    <dbReference type="NCBI Taxonomy" id="56689"/>
    <lineage>
        <taxon>Bacteria</taxon>
        <taxon>Bacillati</taxon>
        <taxon>Actinomycetota</taxon>
        <taxon>Actinomycetes</taxon>
        <taxon>Mycobacteriales</taxon>
        <taxon>Mycobacteriaceae</taxon>
        <taxon>Mycolicibacterium</taxon>
    </lineage>
</organism>
<accession>A0A1A0LUK3</accession>
<feature type="signal peptide" evidence="2">
    <location>
        <begin position="1"/>
        <end position="19"/>
    </location>
</feature>
<evidence type="ECO:0000256" key="2">
    <source>
        <dbReference type="SAM" id="SignalP"/>
    </source>
</evidence>
<feature type="chain" id="PRO_5039111637" description="DUF2613 family protein" evidence="2">
    <location>
        <begin position="20"/>
        <end position="64"/>
    </location>
</feature>
<comment type="caution">
    <text evidence="3">The sequence shown here is derived from an EMBL/GenBank/DDBJ whole genome shotgun (WGS) entry which is preliminary data.</text>
</comment>
<feature type="compositionally biased region" description="Low complexity" evidence="1">
    <location>
        <begin position="47"/>
        <end position="64"/>
    </location>
</feature>
<dbReference type="AlphaFoldDB" id="A0A1A0LUK3"/>
<evidence type="ECO:0008006" key="5">
    <source>
        <dbReference type="Google" id="ProtNLM"/>
    </source>
</evidence>
<dbReference type="Proteomes" id="UP000093962">
    <property type="component" value="Unassembled WGS sequence"/>
</dbReference>
<keyword evidence="2" id="KW-0732">Signal</keyword>
<name>A0A1A0LUK3_MYCMU</name>
<evidence type="ECO:0000256" key="1">
    <source>
        <dbReference type="SAM" id="MobiDB-lite"/>
    </source>
</evidence>
<evidence type="ECO:0000313" key="3">
    <source>
        <dbReference type="EMBL" id="OBA76263.1"/>
    </source>
</evidence>
<dbReference type="RefSeq" id="WP_064860986.1">
    <property type="nucleotide sequence ID" value="NZ_LZSF01000294.1"/>
</dbReference>
<feature type="compositionally biased region" description="Polar residues" evidence="1">
    <location>
        <begin position="37"/>
        <end position="46"/>
    </location>
</feature>
<proteinExistence type="predicted"/>
<sequence length="64" mass="6289">MKVAKTLGFVGIAAGVALGASNGVYNQPTVGGMNMGATETPTTPSNVEAVPKASPPVKAKPYSG</sequence>
<gene>
    <name evidence="3" type="ORF">A5642_00535</name>
</gene>
<feature type="region of interest" description="Disordered" evidence="1">
    <location>
        <begin position="35"/>
        <end position="64"/>
    </location>
</feature>
<dbReference type="EMBL" id="LZSF01000294">
    <property type="protein sequence ID" value="OBA76263.1"/>
    <property type="molecule type" value="Genomic_DNA"/>
</dbReference>